<dbReference type="EMBL" id="CP025583">
    <property type="protein sequence ID" value="AUM74274.1"/>
    <property type="molecule type" value="Genomic_DNA"/>
</dbReference>
<evidence type="ECO:0000256" key="2">
    <source>
        <dbReference type="ARBA" id="ARBA00022475"/>
    </source>
</evidence>
<keyword evidence="5" id="KW-0067">ATP-binding</keyword>
<evidence type="ECO:0000259" key="11">
    <source>
        <dbReference type="Pfam" id="PF02706"/>
    </source>
</evidence>
<feature type="transmembrane region" description="Helical" evidence="10">
    <location>
        <begin position="466"/>
        <end position="485"/>
    </location>
</feature>
<keyword evidence="6 10" id="KW-1133">Transmembrane helix</keyword>
<keyword evidence="14" id="KW-1185">Reference proteome</keyword>
<dbReference type="OrthoDB" id="230260at2"/>
<dbReference type="CDD" id="cd05387">
    <property type="entry name" value="BY-kinase"/>
    <property type="match status" value="1"/>
</dbReference>
<evidence type="ECO:0000256" key="10">
    <source>
        <dbReference type="SAM" id="Phobius"/>
    </source>
</evidence>
<dbReference type="Pfam" id="PF13807">
    <property type="entry name" value="GNVR"/>
    <property type="match status" value="1"/>
</dbReference>
<keyword evidence="8" id="KW-0175">Coiled coil</keyword>
<keyword evidence="4" id="KW-0547">Nucleotide-binding</keyword>
<dbReference type="PANTHER" id="PTHR32309">
    <property type="entry name" value="TYROSINE-PROTEIN KINASE"/>
    <property type="match status" value="1"/>
</dbReference>
<evidence type="ECO:0000313" key="13">
    <source>
        <dbReference type="EMBL" id="AUM74274.1"/>
    </source>
</evidence>
<keyword evidence="2" id="KW-1003">Cell membrane</keyword>
<feature type="domain" description="Tyrosine-protein kinase G-rich" evidence="12">
    <location>
        <begin position="412"/>
        <end position="485"/>
    </location>
</feature>
<dbReference type="AlphaFoldDB" id="A0A2K9MFA0"/>
<dbReference type="Gene3D" id="3.40.50.300">
    <property type="entry name" value="P-loop containing nucleotide triphosphate hydrolases"/>
    <property type="match status" value="1"/>
</dbReference>
<dbReference type="SUPFAM" id="SSF52540">
    <property type="entry name" value="P-loop containing nucleoside triphosphate hydrolases"/>
    <property type="match status" value="1"/>
</dbReference>
<evidence type="ECO:0000313" key="14">
    <source>
        <dbReference type="Proteomes" id="UP000234882"/>
    </source>
</evidence>
<evidence type="ECO:0008006" key="15">
    <source>
        <dbReference type="Google" id="ProtNLM"/>
    </source>
</evidence>
<evidence type="ECO:0000256" key="7">
    <source>
        <dbReference type="ARBA" id="ARBA00023136"/>
    </source>
</evidence>
<dbReference type="GO" id="GO:0004713">
    <property type="term" value="F:protein tyrosine kinase activity"/>
    <property type="evidence" value="ECO:0007669"/>
    <property type="project" value="TreeGrafter"/>
</dbReference>
<evidence type="ECO:0000256" key="1">
    <source>
        <dbReference type="ARBA" id="ARBA00004651"/>
    </source>
</evidence>
<evidence type="ECO:0000256" key="4">
    <source>
        <dbReference type="ARBA" id="ARBA00022741"/>
    </source>
</evidence>
<evidence type="ECO:0000256" key="8">
    <source>
        <dbReference type="SAM" id="Coils"/>
    </source>
</evidence>
<feature type="region of interest" description="Disordered" evidence="9">
    <location>
        <begin position="1"/>
        <end position="23"/>
    </location>
</feature>
<feature type="domain" description="Polysaccharide chain length determinant N-terminal" evidence="11">
    <location>
        <begin position="27"/>
        <end position="117"/>
    </location>
</feature>
<dbReference type="InterPro" id="IPR027417">
    <property type="entry name" value="P-loop_NTPase"/>
</dbReference>
<evidence type="ECO:0000256" key="9">
    <source>
        <dbReference type="SAM" id="MobiDB-lite"/>
    </source>
</evidence>
<dbReference type="InterPro" id="IPR050445">
    <property type="entry name" value="Bact_polysacc_biosynth/exp"/>
</dbReference>
<keyword evidence="7 10" id="KW-0472">Membrane</keyword>
<comment type="subcellular location">
    <subcellularLocation>
        <location evidence="1">Cell membrane</location>
        <topology evidence="1">Multi-pass membrane protein</topology>
    </subcellularLocation>
</comment>
<dbReference type="GO" id="GO:0005886">
    <property type="term" value="C:plasma membrane"/>
    <property type="evidence" value="ECO:0007669"/>
    <property type="project" value="UniProtKB-SubCell"/>
</dbReference>
<gene>
    <name evidence="13" type="ORF">CYR75_08310</name>
</gene>
<name>A0A2K9MFA0_9RHOB</name>
<dbReference type="InterPro" id="IPR003856">
    <property type="entry name" value="LPS_length_determ_N"/>
</dbReference>
<dbReference type="Proteomes" id="UP000234882">
    <property type="component" value="Chromosome"/>
</dbReference>
<dbReference type="KEGG" id="paru:CYR75_08310"/>
<evidence type="ECO:0000256" key="3">
    <source>
        <dbReference type="ARBA" id="ARBA00022692"/>
    </source>
</evidence>
<dbReference type="InterPro" id="IPR032807">
    <property type="entry name" value="GNVR"/>
</dbReference>
<evidence type="ECO:0000256" key="6">
    <source>
        <dbReference type="ARBA" id="ARBA00022989"/>
    </source>
</evidence>
<organism evidence="13 14">
    <name type="scientific">Paracoccus jeotgali</name>
    <dbReference type="NCBI Taxonomy" id="2065379"/>
    <lineage>
        <taxon>Bacteria</taxon>
        <taxon>Pseudomonadati</taxon>
        <taxon>Pseudomonadota</taxon>
        <taxon>Alphaproteobacteria</taxon>
        <taxon>Rhodobacterales</taxon>
        <taxon>Paracoccaceae</taxon>
        <taxon>Paracoccus</taxon>
    </lineage>
</organism>
<proteinExistence type="predicted"/>
<dbReference type="PANTHER" id="PTHR32309:SF13">
    <property type="entry name" value="FERRIC ENTEROBACTIN TRANSPORT PROTEIN FEPE"/>
    <property type="match status" value="1"/>
</dbReference>
<evidence type="ECO:0000259" key="12">
    <source>
        <dbReference type="Pfam" id="PF13807"/>
    </source>
</evidence>
<sequence>MNRQRATPGPFSRRAAPYPPPPEPEGLELTELFRALRRRKWMILGCILVSGLIAMAVLKNARPQYFSTVEVLLNTREERVVGVEQVISALDVSNSIVAGEIAVVQSNLLLGQVVDELDLMHHPEFAPEAIASPGLLSRMGDRVAAVLSAIGLRAAAPEPMPDTPESGRLSEEDARNLVIWKVRRNLTVFQSGISYVITISMRAEDPKAAADIANAIADKYIGDQLEAKLVATRRVVDWLDRRLIELETQLRNAEDAVVDFMAKQVREEGGDEQGVSQQLTQMNNAVVVARSDRAAAASRLAYIREVLDTKGAEDAAAILSTTRLTNLDTELAELERQRAQLASRLGPQHPDMRAVQMALQDVLRDRAAAIRAAVDELAAAEAEAKGREAAILADIATAQQLQVELLRSRVRLSQLERSAGAMRQVYESFLARFQETAQQLEFQRADARVISAAQPSLSPARPRKKLVMAVALVLGAMLGIAAALISAAMDRRIRSAAELTRITRLPVLATLPRLRLRGPAGSWQTRHLRGAAASSYAEGLRLLRFSLMKNAGAEPPRIVLLTGADWGAGTSTTVVGLARVMADVGLNVVVLDANLRRPGLAGLLGTGTGTGNACIESYLAGTATVSDITRAQVEPGLSVIHAPRNPAMAADLISSPAFEALIRELAQRHDVVLIDAPPATGMADTATLAGLADLVVLVVRSRSVDEARVVDAINTLEGAGGDVLGTVLSHAEERVRVQAPRRLMLKQPARETAPVTEPATHA</sequence>
<accession>A0A2K9MFA0</accession>
<feature type="transmembrane region" description="Helical" evidence="10">
    <location>
        <begin position="41"/>
        <end position="58"/>
    </location>
</feature>
<keyword evidence="3 10" id="KW-0812">Transmembrane</keyword>
<evidence type="ECO:0000256" key="5">
    <source>
        <dbReference type="ARBA" id="ARBA00022840"/>
    </source>
</evidence>
<dbReference type="Pfam" id="PF02706">
    <property type="entry name" value="Wzz"/>
    <property type="match status" value="1"/>
</dbReference>
<dbReference type="InterPro" id="IPR005702">
    <property type="entry name" value="Wzc-like_C"/>
</dbReference>
<reference evidence="14" key="1">
    <citation type="submission" date="2017-12" db="EMBL/GenBank/DDBJ databases">
        <title>Genomic analysis of Paracoccus sp. CBA4604.</title>
        <authorList>
            <person name="Roh S.W."/>
            <person name="Kim J.Y."/>
            <person name="Kim J.S."/>
        </authorList>
    </citation>
    <scope>NUCLEOTIDE SEQUENCE [LARGE SCALE GENOMIC DNA]</scope>
    <source>
        <strain evidence="14">CBA4604</strain>
    </source>
</reference>
<protein>
    <recommendedName>
        <fullName evidence="15">Polysaccharide chain length determinant N-terminal domain-containing protein</fullName>
    </recommendedName>
</protein>
<dbReference type="RefSeq" id="WP_101499620.1">
    <property type="nucleotide sequence ID" value="NZ_CP025583.1"/>
</dbReference>
<feature type="coiled-coil region" evidence="8">
    <location>
        <begin position="236"/>
        <end position="263"/>
    </location>
</feature>